<name>A0A835Z6B3_9STRA</name>
<keyword evidence="3" id="KW-1185">Reference proteome</keyword>
<accession>A0A835Z6B3</accession>
<protein>
    <submittedName>
        <fullName evidence="2">Uncharacterized protein</fullName>
    </submittedName>
</protein>
<feature type="transmembrane region" description="Helical" evidence="1">
    <location>
        <begin position="12"/>
        <end position="36"/>
    </location>
</feature>
<evidence type="ECO:0000313" key="2">
    <source>
        <dbReference type="EMBL" id="KAG5187531.1"/>
    </source>
</evidence>
<organism evidence="2 3">
    <name type="scientific">Tribonema minus</name>
    <dbReference type="NCBI Taxonomy" id="303371"/>
    <lineage>
        <taxon>Eukaryota</taxon>
        <taxon>Sar</taxon>
        <taxon>Stramenopiles</taxon>
        <taxon>Ochrophyta</taxon>
        <taxon>PX clade</taxon>
        <taxon>Xanthophyceae</taxon>
        <taxon>Tribonematales</taxon>
        <taxon>Tribonemataceae</taxon>
        <taxon>Tribonema</taxon>
    </lineage>
</organism>
<gene>
    <name evidence="2" type="ORF">JKP88DRAFT_288148</name>
</gene>
<evidence type="ECO:0000313" key="3">
    <source>
        <dbReference type="Proteomes" id="UP000664859"/>
    </source>
</evidence>
<sequence>MYVEAPKEDLAALTVLSVVDVFVMLMVVFGTCSWSFSEVWDIHATHYTFKTGGLELVVLGLVRCVVSALCASQSRAGLVTIDSSGRVHGSGVAAAATLLSALSTAYAIVKLAVCARGAATAWAPALATLLLAGTEAVVLLRVRRAVRTIASDTLKDR</sequence>
<keyword evidence="1" id="KW-0812">Transmembrane</keyword>
<dbReference type="Proteomes" id="UP000664859">
    <property type="component" value="Unassembled WGS sequence"/>
</dbReference>
<dbReference type="AlphaFoldDB" id="A0A835Z6B3"/>
<keyword evidence="1" id="KW-0472">Membrane</keyword>
<keyword evidence="1" id="KW-1133">Transmembrane helix</keyword>
<proteinExistence type="predicted"/>
<dbReference type="EMBL" id="JAFCMP010000089">
    <property type="protein sequence ID" value="KAG5187531.1"/>
    <property type="molecule type" value="Genomic_DNA"/>
</dbReference>
<evidence type="ECO:0000256" key="1">
    <source>
        <dbReference type="SAM" id="Phobius"/>
    </source>
</evidence>
<reference evidence="2" key="1">
    <citation type="submission" date="2021-02" db="EMBL/GenBank/DDBJ databases">
        <title>First Annotated Genome of the Yellow-green Alga Tribonema minus.</title>
        <authorList>
            <person name="Mahan K.M."/>
        </authorList>
    </citation>
    <scope>NUCLEOTIDE SEQUENCE</scope>
    <source>
        <strain evidence="2">UTEX B ZZ1240</strain>
    </source>
</reference>
<comment type="caution">
    <text evidence="2">The sequence shown here is derived from an EMBL/GenBank/DDBJ whole genome shotgun (WGS) entry which is preliminary data.</text>
</comment>
<feature type="transmembrane region" description="Helical" evidence="1">
    <location>
        <begin position="121"/>
        <end position="140"/>
    </location>
</feature>
<feature type="transmembrane region" description="Helical" evidence="1">
    <location>
        <begin position="90"/>
        <end position="109"/>
    </location>
</feature>